<reference evidence="7 8" key="1">
    <citation type="submission" date="2020-07" db="EMBL/GenBank/DDBJ databases">
        <title>Novel species isolated from subtropical streams in China.</title>
        <authorList>
            <person name="Lu H."/>
        </authorList>
    </citation>
    <scope>NUCLEOTIDE SEQUENCE [LARGE SCALE GENOMIC DNA]</scope>
    <source>
        <strain evidence="7 8">LX20W</strain>
    </source>
</reference>
<organism evidence="7 8">
    <name type="scientific">Rugamonas brunnea</name>
    <dbReference type="NCBI Taxonomy" id="2758569"/>
    <lineage>
        <taxon>Bacteria</taxon>
        <taxon>Pseudomonadati</taxon>
        <taxon>Pseudomonadota</taxon>
        <taxon>Betaproteobacteria</taxon>
        <taxon>Burkholderiales</taxon>
        <taxon>Oxalobacteraceae</taxon>
        <taxon>Telluria group</taxon>
        <taxon>Rugamonas</taxon>
    </lineage>
</organism>
<dbReference type="InterPro" id="IPR036097">
    <property type="entry name" value="HisK_dim/P_sf"/>
</dbReference>
<feature type="transmembrane region" description="Helical" evidence="4">
    <location>
        <begin position="122"/>
        <end position="142"/>
    </location>
</feature>
<dbReference type="PANTHER" id="PTHR43065:SF52">
    <property type="entry name" value="SENSOR PROTEIN KINASE PILS"/>
    <property type="match status" value="1"/>
</dbReference>
<evidence type="ECO:0000313" key="8">
    <source>
        <dbReference type="Proteomes" id="UP000534388"/>
    </source>
</evidence>
<dbReference type="Pfam" id="PF02518">
    <property type="entry name" value="HATPase_c"/>
    <property type="match status" value="1"/>
</dbReference>
<dbReference type="AlphaFoldDB" id="A0A7W2EUN0"/>
<feature type="domain" description="PAS" evidence="6">
    <location>
        <begin position="199"/>
        <end position="241"/>
    </location>
</feature>
<name>A0A7W2EUN0_9BURK</name>
<dbReference type="InterPro" id="IPR036890">
    <property type="entry name" value="HATPase_C_sf"/>
</dbReference>
<dbReference type="SMART" id="SM00388">
    <property type="entry name" value="HisKA"/>
    <property type="match status" value="1"/>
</dbReference>
<dbReference type="InterPro" id="IPR003594">
    <property type="entry name" value="HATPase_dom"/>
</dbReference>
<dbReference type="PRINTS" id="PR00344">
    <property type="entry name" value="BCTRLSENSOR"/>
</dbReference>
<dbReference type="Pfam" id="PF13188">
    <property type="entry name" value="PAS_8"/>
    <property type="match status" value="1"/>
</dbReference>
<dbReference type="RefSeq" id="WP_182164863.1">
    <property type="nucleotide sequence ID" value="NZ_JACEZT010000012.1"/>
</dbReference>
<dbReference type="Pfam" id="PF25323">
    <property type="entry name" value="6TM_PilS"/>
    <property type="match status" value="1"/>
</dbReference>
<feature type="domain" description="Histidine kinase" evidence="5">
    <location>
        <begin position="344"/>
        <end position="523"/>
    </location>
</feature>
<dbReference type="Gene3D" id="1.10.287.130">
    <property type="match status" value="1"/>
</dbReference>
<feature type="transmembrane region" description="Helical" evidence="4">
    <location>
        <begin position="89"/>
        <end position="116"/>
    </location>
</feature>
<dbReference type="InterPro" id="IPR005467">
    <property type="entry name" value="His_kinase_dom"/>
</dbReference>
<keyword evidence="8" id="KW-1185">Reference proteome</keyword>
<keyword evidence="4" id="KW-0812">Transmembrane</keyword>
<comment type="caution">
    <text evidence="7">The sequence shown here is derived from an EMBL/GenBank/DDBJ whole genome shotgun (WGS) entry which is preliminary data.</text>
</comment>
<gene>
    <name evidence="7" type="ORF">H3H37_17595</name>
</gene>
<dbReference type="SUPFAM" id="SSF55785">
    <property type="entry name" value="PYP-like sensor domain (PAS domain)"/>
    <property type="match status" value="1"/>
</dbReference>
<comment type="catalytic activity">
    <reaction evidence="1">
        <text>ATP + protein L-histidine = ADP + protein N-phospho-L-histidine.</text>
        <dbReference type="EC" id="2.7.13.3"/>
    </reaction>
</comment>
<evidence type="ECO:0000256" key="4">
    <source>
        <dbReference type="SAM" id="Phobius"/>
    </source>
</evidence>
<dbReference type="InterPro" id="IPR004358">
    <property type="entry name" value="Sig_transdc_His_kin-like_C"/>
</dbReference>
<evidence type="ECO:0000313" key="7">
    <source>
        <dbReference type="EMBL" id="MBA5638875.1"/>
    </source>
</evidence>
<accession>A0A7W2EUN0</accession>
<dbReference type="SUPFAM" id="SSF55874">
    <property type="entry name" value="ATPase domain of HSP90 chaperone/DNA topoisomerase II/histidine kinase"/>
    <property type="match status" value="1"/>
</dbReference>
<dbReference type="InterPro" id="IPR035965">
    <property type="entry name" value="PAS-like_dom_sf"/>
</dbReference>
<feature type="transmembrane region" description="Helical" evidence="4">
    <location>
        <begin position="55"/>
        <end position="77"/>
    </location>
</feature>
<keyword evidence="4" id="KW-0472">Membrane</keyword>
<dbReference type="Gene3D" id="3.30.565.10">
    <property type="entry name" value="Histidine kinase-like ATPase, C-terminal domain"/>
    <property type="match status" value="1"/>
</dbReference>
<keyword evidence="4" id="KW-1133">Transmembrane helix</keyword>
<dbReference type="PROSITE" id="PS50109">
    <property type="entry name" value="HIS_KIN"/>
    <property type="match status" value="1"/>
</dbReference>
<feature type="transmembrane region" description="Helical" evidence="4">
    <location>
        <begin position="25"/>
        <end position="43"/>
    </location>
</feature>
<dbReference type="Gene3D" id="3.30.450.20">
    <property type="entry name" value="PAS domain"/>
    <property type="match status" value="1"/>
</dbReference>
<dbReference type="PANTHER" id="PTHR43065">
    <property type="entry name" value="SENSOR HISTIDINE KINASE"/>
    <property type="match status" value="1"/>
</dbReference>
<proteinExistence type="predicted"/>
<dbReference type="CDD" id="cd00082">
    <property type="entry name" value="HisKA"/>
    <property type="match status" value="1"/>
</dbReference>
<dbReference type="EC" id="2.7.13.3" evidence="2"/>
<dbReference type="Pfam" id="PF00512">
    <property type="entry name" value="HisKA"/>
    <property type="match status" value="1"/>
</dbReference>
<dbReference type="EMBL" id="JACEZT010000012">
    <property type="protein sequence ID" value="MBA5638875.1"/>
    <property type="molecule type" value="Genomic_DNA"/>
</dbReference>
<protein>
    <recommendedName>
        <fullName evidence="2">histidine kinase</fullName>
        <ecNumber evidence="2">2.7.13.3</ecNumber>
    </recommendedName>
</protein>
<dbReference type="GO" id="GO:0000155">
    <property type="term" value="F:phosphorelay sensor kinase activity"/>
    <property type="evidence" value="ECO:0007669"/>
    <property type="project" value="InterPro"/>
</dbReference>
<evidence type="ECO:0000259" key="5">
    <source>
        <dbReference type="PROSITE" id="PS50109"/>
    </source>
</evidence>
<evidence type="ECO:0000256" key="2">
    <source>
        <dbReference type="ARBA" id="ARBA00012438"/>
    </source>
</evidence>
<evidence type="ECO:0000256" key="1">
    <source>
        <dbReference type="ARBA" id="ARBA00000085"/>
    </source>
</evidence>
<dbReference type="PROSITE" id="PS50112">
    <property type="entry name" value="PAS"/>
    <property type="match status" value="1"/>
</dbReference>
<keyword evidence="3" id="KW-0597">Phosphoprotein</keyword>
<dbReference type="SMART" id="SM00387">
    <property type="entry name" value="HATPase_c"/>
    <property type="match status" value="1"/>
</dbReference>
<dbReference type="InterPro" id="IPR000014">
    <property type="entry name" value="PAS"/>
</dbReference>
<feature type="transmembrane region" description="Helical" evidence="4">
    <location>
        <begin position="154"/>
        <end position="175"/>
    </location>
</feature>
<sequence length="575" mass="61580">MTASLPALAADTRATRATFWRSLQTLNGTRVVIALVLLAYLSVDSRGLRAAGQFFYGEVCLGYLLVALAFALMTLYVRRRFLLQLMSQIACDLAIISLLYIAAGGVRSGLAILYLFPLAGTAILAPLVLALFCTALVTLFLLGESGWRMLLMEGDMVVLQAGLYGAAFFATVWVVNRMAARLIGQEELAIERGIEIGVQQAVNRLVMANVGDGILVVDPQGQVFAGNPAAQQMLGLAGPDLRFRLGEVAALRPLAQAYEDWLADPAQGTAYVTIKPGAEPALDGLPAAGSGRPDLAAHLQARFAAVDTDGLGTERSVIFLQDVTGIENQAQQLKLASMGRLTASIAHEVRNPLSAIGHATALLAEDLDSTVHLRLLKIVGDNVSRVNRMVEDILQLSRKVQPHGEPLALDQFLAELKTEFDETHGLPADVLALTATPGTLVRFDSLHLREVVLNLLNNAVRYASGAPASIRLTLVTGRARRLELHVQDDGPGISAEVRAHLFEPFYTTSSKGTGLGLYLARELCLNNEAMLDYEYRFEPAPGPDGMPRSSGRFVITFARPAAAPAVPAVGQASPS</sequence>
<evidence type="ECO:0000256" key="3">
    <source>
        <dbReference type="ARBA" id="ARBA00022553"/>
    </source>
</evidence>
<dbReference type="Proteomes" id="UP000534388">
    <property type="component" value="Unassembled WGS sequence"/>
</dbReference>
<dbReference type="InterPro" id="IPR003661">
    <property type="entry name" value="HisK_dim/P_dom"/>
</dbReference>
<dbReference type="CDD" id="cd00075">
    <property type="entry name" value="HATPase"/>
    <property type="match status" value="1"/>
</dbReference>
<dbReference type="SUPFAM" id="SSF47384">
    <property type="entry name" value="Homodimeric domain of signal transducing histidine kinase"/>
    <property type="match status" value="1"/>
</dbReference>
<evidence type="ECO:0000259" key="6">
    <source>
        <dbReference type="PROSITE" id="PS50112"/>
    </source>
</evidence>